<dbReference type="Proteomes" id="UP000051298">
    <property type="component" value="Unassembled WGS sequence"/>
</dbReference>
<keyword evidence="3" id="KW-0808">Transferase</keyword>
<dbReference type="SUPFAM" id="SSF55874">
    <property type="entry name" value="ATPase domain of HSP90 chaperone/DNA topoisomerase II/histidine kinase"/>
    <property type="match status" value="1"/>
</dbReference>
<reference evidence="3 4" key="1">
    <citation type="submission" date="2015-09" db="EMBL/GenBank/DDBJ databases">
        <authorList>
            <consortium name="Swine Surveillance"/>
        </authorList>
    </citation>
    <scope>NUCLEOTIDE SEQUENCE [LARGE SCALE GENOMIC DNA]</scope>
    <source>
        <strain evidence="3 4">CECT 5294</strain>
    </source>
</reference>
<organism evidence="3 4">
    <name type="scientific">Thalassobacter stenotrophicus</name>
    <dbReference type="NCBI Taxonomy" id="266809"/>
    <lineage>
        <taxon>Bacteria</taxon>
        <taxon>Pseudomonadati</taxon>
        <taxon>Pseudomonadota</taxon>
        <taxon>Alphaproteobacteria</taxon>
        <taxon>Rhodobacterales</taxon>
        <taxon>Roseobacteraceae</taxon>
        <taxon>Thalassobacter</taxon>
    </lineage>
</organism>
<gene>
    <name evidence="3" type="ORF">THS5294_01989</name>
</gene>
<proteinExistence type="predicted"/>
<protein>
    <submittedName>
        <fullName evidence="3">Serine-protein kinase RsbW</fullName>
    </submittedName>
</protein>
<dbReference type="CDD" id="cd16936">
    <property type="entry name" value="HATPase_RsbW-like"/>
    <property type="match status" value="1"/>
</dbReference>
<dbReference type="AlphaFoldDB" id="A0A0P1F0A1"/>
<keyword evidence="3" id="KW-0418">Kinase</keyword>
<dbReference type="InterPro" id="IPR036890">
    <property type="entry name" value="HATPase_C_sf"/>
</dbReference>
<dbReference type="RefSeq" id="WP_058123617.1">
    <property type="nucleotide sequence ID" value="NZ_CYRX01000029.1"/>
</dbReference>
<dbReference type="EMBL" id="CYRX01000029">
    <property type="protein sequence ID" value="CUH60693.1"/>
    <property type="molecule type" value="Genomic_DNA"/>
</dbReference>
<evidence type="ECO:0000313" key="3">
    <source>
        <dbReference type="EMBL" id="CUH60693.1"/>
    </source>
</evidence>
<dbReference type="GO" id="GO:0004674">
    <property type="term" value="F:protein serine/threonine kinase activity"/>
    <property type="evidence" value="ECO:0007669"/>
    <property type="project" value="UniProtKB-KW"/>
</dbReference>
<accession>A0A0P1F0A1</accession>
<evidence type="ECO:0000259" key="2">
    <source>
        <dbReference type="Pfam" id="PF13581"/>
    </source>
</evidence>
<dbReference type="Gene3D" id="3.30.565.10">
    <property type="entry name" value="Histidine kinase-like ATPase, C-terminal domain"/>
    <property type="match status" value="1"/>
</dbReference>
<feature type="domain" description="Histidine kinase/HSP90-like ATPase" evidence="2">
    <location>
        <begin position="12"/>
        <end position="138"/>
    </location>
</feature>
<name>A0A0P1F0A1_9RHOB</name>
<dbReference type="PANTHER" id="PTHR35526">
    <property type="entry name" value="ANTI-SIGMA-F FACTOR RSBW-RELATED"/>
    <property type="match status" value="1"/>
</dbReference>
<sequence length="146" mass="16128">MSPQTLIDCAFPGTFAHVSDHLKKLQVELERNAVEPEPKDDILIVLAELLNNIVEHGYCASGKGNIHLTVHAHKRADKNAVYIRTVDQGPPVPADALIGASLPSLTKDSQDMPEGGFGWFMIHTLADSINYERIDDENRFTFCVGF</sequence>
<keyword evidence="1" id="KW-0723">Serine/threonine-protein kinase</keyword>
<evidence type="ECO:0000256" key="1">
    <source>
        <dbReference type="ARBA" id="ARBA00022527"/>
    </source>
</evidence>
<evidence type="ECO:0000313" key="4">
    <source>
        <dbReference type="Proteomes" id="UP000051298"/>
    </source>
</evidence>
<dbReference type="Pfam" id="PF13581">
    <property type="entry name" value="HATPase_c_2"/>
    <property type="match status" value="1"/>
</dbReference>
<dbReference type="InterPro" id="IPR003594">
    <property type="entry name" value="HATPase_dom"/>
</dbReference>
<dbReference type="InterPro" id="IPR050267">
    <property type="entry name" value="Anti-sigma-factor_SerPK"/>
</dbReference>